<protein>
    <submittedName>
        <fullName evidence="1">YlbF family regulator</fullName>
    </submittedName>
</protein>
<dbReference type="Proteomes" id="UP000824072">
    <property type="component" value="Unassembled WGS sequence"/>
</dbReference>
<evidence type="ECO:0000313" key="1">
    <source>
        <dbReference type="EMBL" id="HIU34811.1"/>
    </source>
</evidence>
<dbReference type="InterPro" id="IPR023378">
    <property type="entry name" value="YheA/YmcA-like_dom_sf"/>
</dbReference>
<reference evidence="1" key="1">
    <citation type="submission" date="2020-10" db="EMBL/GenBank/DDBJ databases">
        <authorList>
            <person name="Gilroy R."/>
        </authorList>
    </citation>
    <scope>NUCLEOTIDE SEQUENCE</scope>
    <source>
        <strain evidence="1">ChiHcec3-11533</strain>
    </source>
</reference>
<evidence type="ECO:0000313" key="2">
    <source>
        <dbReference type="Proteomes" id="UP000824072"/>
    </source>
</evidence>
<accession>A0A9D1LDH0</accession>
<dbReference type="Pfam" id="PF06133">
    <property type="entry name" value="Com_YlbF"/>
    <property type="match status" value="1"/>
</dbReference>
<reference evidence="1" key="2">
    <citation type="journal article" date="2021" name="PeerJ">
        <title>Extensive microbial diversity within the chicken gut microbiome revealed by metagenomics and culture.</title>
        <authorList>
            <person name="Gilroy R."/>
            <person name="Ravi A."/>
            <person name="Getino M."/>
            <person name="Pursley I."/>
            <person name="Horton D.L."/>
            <person name="Alikhan N.F."/>
            <person name="Baker D."/>
            <person name="Gharbi K."/>
            <person name="Hall N."/>
            <person name="Watson M."/>
            <person name="Adriaenssens E.M."/>
            <person name="Foster-Nyarko E."/>
            <person name="Jarju S."/>
            <person name="Secka A."/>
            <person name="Antonio M."/>
            <person name="Oren A."/>
            <person name="Chaudhuri R.R."/>
            <person name="La Ragione R."/>
            <person name="Hildebrand F."/>
            <person name="Pallen M.J."/>
        </authorList>
    </citation>
    <scope>NUCLEOTIDE SEQUENCE</scope>
    <source>
        <strain evidence="1">ChiHcec3-11533</strain>
    </source>
</reference>
<dbReference type="Gene3D" id="1.20.1500.10">
    <property type="entry name" value="YheA/YmcA-like"/>
    <property type="match status" value="1"/>
</dbReference>
<name>A0A9D1LDH0_9FIRM</name>
<dbReference type="EMBL" id="DVMU01000205">
    <property type="protein sequence ID" value="HIU34811.1"/>
    <property type="molecule type" value="Genomic_DNA"/>
</dbReference>
<comment type="caution">
    <text evidence="1">The sequence shown here is derived from an EMBL/GenBank/DDBJ whole genome shotgun (WGS) entry which is preliminary data.</text>
</comment>
<dbReference type="SUPFAM" id="SSF158622">
    <property type="entry name" value="YheA/YmcA-like"/>
    <property type="match status" value="1"/>
</dbReference>
<gene>
    <name evidence="1" type="ORF">IAB02_09625</name>
</gene>
<dbReference type="AlphaFoldDB" id="A0A9D1LDH0"/>
<proteinExistence type="predicted"/>
<sequence length="116" mass="13779">MNPYDLAHQLAQSMKESEEYREYQRLRESAYEDETNRALLDEYKRLQFRMQAKLASGETMPEEDFQRLQQIGTLLQFNPDVSSYLLAEFRFQRMLSEIFKILADVANIDLDSLTRS</sequence>
<dbReference type="InterPro" id="IPR010368">
    <property type="entry name" value="Com_YlbF"/>
</dbReference>
<organism evidence="1 2">
    <name type="scientific">Candidatus Pullichristensenella excrementigallinarum</name>
    <dbReference type="NCBI Taxonomy" id="2840907"/>
    <lineage>
        <taxon>Bacteria</taxon>
        <taxon>Bacillati</taxon>
        <taxon>Bacillota</taxon>
        <taxon>Clostridia</taxon>
        <taxon>Candidatus Pullichristensenella</taxon>
    </lineage>
</organism>